<reference evidence="1" key="2">
    <citation type="submission" date="2023-06" db="EMBL/GenBank/DDBJ databases">
        <authorList>
            <consortium name="Lawrence Berkeley National Laboratory"/>
            <person name="Mondo S.J."/>
            <person name="Hensen N."/>
            <person name="Bonometti L."/>
            <person name="Westerberg I."/>
            <person name="Brannstrom I.O."/>
            <person name="Guillou S."/>
            <person name="Cros-Aarteil S."/>
            <person name="Calhoun S."/>
            <person name="Haridas S."/>
            <person name="Kuo A."/>
            <person name="Pangilinan J."/>
            <person name="Riley R."/>
            <person name="Labutti K."/>
            <person name="Andreopoulos B."/>
            <person name="Lipzen A."/>
            <person name="Chen C."/>
            <person name="Yanf M."/>
            <person name="Daum C."/>
            <person name="Ng V."/>
            <person name="Clum A."/>
            <person name="Steindorff A."/>
            <person name="Ohm R."/>
            <person name="Martin F."/>
            <person name="Silar P."/>
            <person name="Natvig D."/>
            <person name="Lalanne C."/>
            <person name="Gautier V."/>
            <person name="Ament-Velasquez S.L."/>
            <person name="Kruys A."/>
            <person name="Hutchinson M.I."/>
            <person name="Powell A.J."/>
            <person name="Barry K."/>
            <person name="Miller A.N."/>
            <person name="Grigoriev I.V."/>
            <person name="Debuchy R."/>
            <person name="Gladieux P."/>
            <person name="Thoren M.H."/>
            <person name="Johannesson H."/>
        </authorList>
    </citation>
    <scope>NUCLEOTIDE SEQUENCE</scope>
    <source>
        <strain evidence="1">CBS 333.67</strain>
    </source>
</reference>
<sequence>MRPFLKRKLHLSGRAFVVSKRPEKAHVCCVFLGFTPFPDEWHLINQAEPREYCTWHPCRPTCQLLKRPSASAQIIEVVSWPRGAIHCTRLAAEKPEELHGRFLMGGAAPCWSADPGGSPWPTSFSAFSGACGWQPPSQSFCFCFWAAVPPVPRTGSDMGQTAEPVNPCGKLQALGRHGSGTSAEAQVLYSVRPWVIGQKWAPF</sequence>
<dbReference type="Proteomes" id="UP001273166">
    <property type="component" value="Unassembled WGS sequence"/>
</dbReference>
<organism evidence="1 2">
    <name type="scientific">Chaetomium strumarium</name>
    <dbReference type="NCBI Taxonomy" id="1170767"/>
    <lineage>
        <taxon>Eukaryota</taxon>
        <taxon>Fungi</taxon>
        <taxon>Dikarya</taxon>
        <taxon>Ascomycota</taxon>
        <taxon>Pezizomycotina</taxon>
        <taxon>Sordariomycetes</taxon>
        <taxon>Sordariomycetidae</taxon>
        <taxon>Sordariales</taxon>
        <taxon>Chaetomiaceae</taxon>
        <taxon>Chaetomium</taxon>
    </lineage>
</organism>
<evidence type="ECO:0000313" key="2">
    <source>
        <dbReference type="Proteomes" id="UP001273166"/>
    </source>
</evidence>
<dbReference type="GeneID" id="87888360"/>
<evidence type="ECO:0000313" key="1">
    <source>
        <dbReference type="EMBL" id="KAK3304269.1"/>
    </source>
</evidence>
<comment type="caution">
    <text evidence="1">The sequence shown here is derived from an EMBL/GenBank/DDBJ whole genome shotgun (WGS) entry which is preliminary data.</text>
</comment>
<gene>
    <name evidence="1" type="ORF">B0T15DRAFT_535963</name>
</gene>
<dbReference type="AlphaFoldDB" id="A0AAJ0GQH1"/>
<accession>A0AAJ0GQH1</accession>
<protein>
    <submittedName>
        <fullName evidence="1">Uncharacterized protein</fullName>
    </submittedName>
</protein>
<keyword evidence="2" id="KW-1185">Reference proteome</keyword>
<proteinExistence type="predicted"/>
<dbReference type="RefSeq" id="XP_062720049.1">
    <property type="nucleotide sequence ID" value="XM_062869531.1"/>
</dbReference>
<name>A0AAJ0GQH1_9PEZI</name>
<dbReference type="EMBL" id="JAUDZG010000005">
    <property type="protein sequence ID" value="KAK3304269.1"/>
    <property type="molecule type" value="Genomic_DNA"/>
</dbReference>
<reference evidence="1" key="1">
    <citation type="journal article" date="2023" name="Mol. Phylogenet. Evol.">
        <title>Genome-scale phylogeny and comparative genomics of the fungal order Sordariales.</title>
        <authorList>
            <person name="Hensen N."/>
            <person name="Bonometti L."/>
            <person name="Westerberg I."/>
            <person name="Brannstrom I.O."/>
            <person name="Guillou S."/>
            <person name="Cros-Aarteil S."/>
            <person name="Calhoun S."/>
            <person name="Haridas S."/>
            <person name="Kuo A."/>
            <person name="Mondo S."/>
            <person name="Pangilinan J."/>
            <person name="Riley R."/>
            <person name="LaButti K."/>
            <person name="Andreopoulos B."/>
            <person name="Lipzen A."/>
            <person name="Chen C."/>
            <person name="Yan M."/>
            <person name="Daum C."/>
            <person name="Ng V."/>
            <person name="Clum A."/>
            <person name="Steindorff A."/>
            <person name="Ohm R.A."/>
            <person name="Martin F."/>
            <person name="Silar P."/>
            <person name="Natvig D.O."/>
            <person name="Lalanne C."/>
            <person name="Gautier V."/>
            <person name="Ament-Velasquez S.L."/>
            <person name="Kruys A."/>
            <person name="Hutchinson M.I."/>
            <person name="Powell A.J."/>
            <person name="Barry K."/>
            <person name="Miller A.N."/>
            <person name="Grigoriev I.V."/>
            <person name="Debuchy R."/>
            <person name="Gladieux P."/>
            <person name="Hiltunen Thoren M."/>
            <person name="Johannesson H."/>
        </authorList>
    </citation>
    <scope>NUCLEOTIDE SEQUENCE</scope>
    <source>
        <strain evidence="1">CBS 333.67</strain>
    </source>
</reference>